<keyword evidence="7" id="KW-0732">Signal</keyword>
<keyword evidence="4 6" id="KW-0472">Membrane</keyword>
<feature type="signal peptide" evidence="7">
    <location>
        <begin position="1"/>
        <end position="16"/>
    </location>
</feature>
<proteinExistence type="predicted"/>
<feature type="compositionally biased region" description="Basic and acidic residues" evidence="5">
    <location>
        <begin position="192"/>
        <end position="202"/>
    </location>
</feature>
<reference evidence="9 10" key="1">
    <citation type="journal article" date="2023" name="Elife">
        <title>Identification of key yeast species and microbe-microbe interactions impacting larval growth of Drosophila in the wild.</title>
        <authorList>
            <person name="Mure A."/>
            <person name="Sugiura Y."/>
            <person name="Maeda R."/>
            <person name="Honda K."/>
            <person name="Sakurai N."/>
            <person name="Takahashi Y."/>
            <person name="Watada M."/>
            <person name="Katoh T."/>
            <person name="Gotoh A."/>
            <person name="Gotoh Y."/>
            <person name="Taniguchi I."/>
            <person name="Nakamura K."/>
            <person name="Hayashi T."/>
            <person name="Katayama T."/>
            <person name="Uemura T."/>
            <person name="Hattori Y."/>
        </authorList>
    </citation>
    <scope>NUCLEOTIDE SEQUENCE [LARGE SCALE GENOMIC DNA]</scope>
    <source>
        <strain evidence="9 10">KH-74</strain>
    </source>
</reference>
<dbReference type="Proteomes" id="UP001377567">
    <property type="component" value="Unassembled WGS sequence"/>
</dbReference>
<dbReference type="AlphaFoldDB" id="A0AAV5RUF0"/>
<dbReference type="GO" id="GO:0016020">
    <property type="term" value="C:membrane"/>
    <property type="evidence" value="ECO:0007669"/>
    <property type="project" value="UniProtKB-SubCell"/>
</dbReference>
<sequence length="261" mass="28956">MNFLTIVSLFVQLVLAAASTSYVSLGDQDVVDPRVSSAEDIIEKATIERPVVVLQFKKAKVLEAVTESSANLPFLNQFLKHAVTNVITDDVKLSRADHDEDVVVIKAKSLSEDPLKALNKANVENKRSVWFKFSAKEYDVEELDHYLETVVVYLEEYLSTHVDIILNTVDTITLEQFDEETVAQETVVAASAHDEPKSKPSGDSDEDDDALSPIWTEGLLMCLIVAFLLLVILVIALTWMASLDISYGALEKSTNPLKKNQ</sequence>
<evidence type="ECO:0000313" key="10">
    <source>
        <dbReference type="Proteomes" id="UP001377567"/>
    </source>
</evidence>
<evidence type="ECO:0000256" key="5">
    <source>
        <dbReference type="SAM" id="MobiDB-lite"/>
    </source>
</evidence>
<evidence type="ECO:0000256" key="7">
    <source>
        <dbReference type="SAM" id="SignalP"/>
    </source>
</evidence>
<keyword evidence="2 6" id="KW-0812">Transmembrane</keyword>
<dbReference type="InterPro" id="IPR046756">
    <property type="entry name" value="VAS1/VOA1_TM"/>
</dbReference>
<comment type="subcellular location">
    <subcellularLocation>
        <location evidence="1">Membrane</location>
        <topology evidence="1">Single-pass membrane protein</topology>
    </subcellularLocation>
</comment>
<gene>
    <name evidence="9" type="ORF">DAKH74_009380</name>
</gene>
<feature type="region of interest" description="Disordered" evidence="5">
    <location>
        <begin position="188"/>
        <end position="209"/>
    </location>
</feature>
<evidence type="ECO:0000259" key="8">
    <source>
        <dbReference type="Pfam" id="PF20520"/>
    </source>
</evidence>
<keyword evidence="3 6" id="KW-1133">Transmembrane helix</keyword>
<evidence type="ECO:0000256" key="3">
    <source>
        <dbReference type="ARBA" id="ARBA00022989"/>
    </source>
</evidence>
<feature type="transmembrane region" description="Helical" evidence="6">
    <location>
        <begin position="218"/>
        <end position="243"/>
    </location>
</feature>
<dbReference type="Pfam" id="PF20520">
    <property type="entry name" value="Ac45-VOA1_TM"/>
    <property type="match status" value="1"/>
</dbReference>
<evidence type="ECO:0000256" key="6">
    <source>
        <dbReference type="SAM" id="Phobius"/>
    </source>
</evidence>
<protein>
    <submittedName>
        <fullName evidence="9">Voa1 protein</fullName>
    </submittedName>
</protein>
<organism evidence="9 10">
    <name type="scientific">Maudiozyma humilis</name>
    <name type="common">Sour dough yeast</name>
    <name type="synonym">Kazachstania humilis</name>
    <dbReference type="NCBI Taxonomy" id="51915"/>
    <lineage>
        <taxon>Eukaryota</taxon>
        <taxon>Fungi</taxon>
        <taxon>Dikarya</taxon>
        <taxon>Ascomycota</taxon>
        <taxon>Saccharomycotina</taxon>
        <taxon>Saccharomycetes</taxon>
        <taxon>Saccharomycetales</taxon>
        <taxon>Saccharomycetaceae</taxon>
        <taxon>Maudiozyma</taxon>
    </lineage>
</organism>
<accession>A0AAV5RUF0</accession>
<evidence type="ECO:0000256" key="2">
    <source>
        <dbReference type="ARBA" id="ARBA00022692"/>
    </source>
</evidence>
<evidence type="ECO:0000256" key="1">
    <source>
        <dbReference type="ARBA" id="ARBA00004167"/>
    </source>
</evidence>
<evidence type="ECO:0000256" key="4">
    <source>
        <dbReference type="ARBA" id="ARBA00023136"/>
    </source>
</evidence>
<feature type="domain" description="V-type proton ATPase subunit S1/VOA1 transmembrane" evidence="8">
    <location>
        <begin position="214"/>
        <end position="252"/>
    </location>
</feature>
<name>A0AAV5RUF0_MAUHU</name>
<evidence type="ECO:0000313" key="9">
    <source>
        <dbReference type="EMBL" id="GMM54322.1"/>
    </source>
</evidence>
<comment type="caution">
    <text evidence="9">The sequence shown here is derived from an EMBL/GenBank/DDBJ whole genome shotgun (WGS) entry which is preliminary data.</text>
</comment>
<dbReference type="EMBL" id="BTGD01000001">
    <property type="protein sequence ID" value="GMM54322.1"/>
    <property type="molecule type" value="Genomic_DNA"/>
</dbReference>
<keyword evidence="10" id="KW-1185">Reference proteome</keyword>
<feature type="chain" id="PRO_5043372023" evidence="7">
    <location>
        <begin position="17"/>
        <end position="261"/>
    </location>
</feature>